<keyword evidence="4 12" id="KW-0812">Transmembrane</keyword>
<keyword evidence="9 12" id="KW-0472">Membrane</keyword>
<reference evidence="14" key="1">
    <citation type="submission" date="2019-03" db="EMBL/GenBank/DDBJ databases">
        <title>Snf2 controls pulcherriminic acid biosynthesis and connects pigmentation and antifungal activity of the yeast Metschnikowia pulcherrima.</title>
        <authorList>
            <person name="Gore-Lloyd D."/>
            <person name="Sumann I."/>
            <person name="Brachmann A.O."/>
            <person name="Schneeberger K."/>
            <person name="Ortiz-Merino R.A."/>
            <person name="Moreno-Beltran M."/>
            <person name="Schlaefli M."/>
            <person name="Kirner P."/>
            <person name="Santos Kron A."/>
            <person name="Wolfe K.H."/>
            <person name="Piel J."/>
            <person name="Ahrens C.H."/>
            <person name="Henk D."/>
            <person name="Freimoser F.M."/>
        </authorList>
    </citation>
    <scope>NUCLEOTIDE SEQUENCE [LARGE SCALE GENOMIC DNA]</scope>
    <source>
        <strain evidence="14">APC 1.2</strain>
    </source>
</reference>
<dbReference type="EMBL" id="CP034461">
    <property type="protein sequence ID" value="QBM90662.1"/>
    <property type="molecule type" value="Genomic_DNA"/>
</dbReference>
<evidence type="ECO:0000313" key="13">
    <source>
        <dbReference type="EMBL" id="QBM90662.1"/>
    </source>
</evidence>
<dbReference type="GO" id="GO:0005743">
    <property type="term" value="C:mitochondrial inner membrane"/>
    <property type="evidence" value="ECO:0007669"/>
    <property type="project" value="UniProtKB-SubCell"/>
</dbReference>
<organism evidence="13 14">
    <name type="scientific">Metschnikowia aff. pulcherrima</name>
    <dbReference type="NCBI Taxonomy" id="2163413"/>
    <lineage>
        <taxon>Eukaryota</taxon>
        <taxon>Fungi</taxon>
        <taxon>Dikarya</taxon>
        <taxon>Ascomycota</taxon>
        <taxon>Saccharomycotina</taxon>
        <taxon>Pichiomycetes</taxon>
        <taxon>Metschnikowiaceae</taxon>
        <taxon>Metschnikowia</taxon>
    </lineage>
</organism>
<evidence type="ECO:0000313" key="14">
    <source>
        <dbReference type="Proteomes" id="UP000292447"/>
    </source>
</evidence>
<dbReference type="AlphaFoldDB" id="A0A4P6XSV5"/>
<dbReference type="Proteomes" id="UP000292447">
    <property type="component" value="Chromosome VI"/>
</dbReference>
<proteinExistence type="inferred from homology"/>
<dbReference type="Gene3D" id="2.40.128.330">
    <property type="match status" value="1"/>
</dbReference>
<evidence type="ECO:0000256" key="6">
    <source>
        <dbReference type="ARBA" id="ARBA00022946"/>
    </source>
</evidence>
<evidence type="ECO:0000256" key="4">
    <source>
        <dbReference type="ARBA" id="ARBA00022692"/>
    </source>
</evidence>
<comment type="similarity">
    <text evidence="2 12">Belongs to the CorA metal ion transporter (MIT) (TC 1.A.35) family.</text>
</comment>
<evidence type="ECO:0000256" key="9">
    <source>
        <dbReference type="ARBA" id="ARBA00023136"/>
    </source>
</evidence>
<dbReference type="PANTHER" id="PTHR13890:SF0">
    <property type="entry name" value="MAGNESIUM TRANSPORTER MRS2 HOMOLOG, MITOCHONDRIAL"/>
    <property type="match status" value="1"/>
</dbReference>
<keyword evidence="12" id="KW-0999">Mitochondrion inner membrane</keyword>
<evidence type="ECO:0000256" key="10">
    <source>
        <dbReference type="ARBA" id="ARBA00037564"/>
    </source>
</evidence>
<sequence length="429" mass="48771">MFSHNLKALHAFIKPISGRNSYVARAFGPFSAFSRVLRAPTQRAFSQTCANKLPDNLNEIFIANTLRSNKSQPESEYVRCTVYNGDGDIIVHGLTMRKLEFMRKYGIAPRDLRKMIRSHTNHTPGNNGFHMEFVPLIVTRKNCVLLNLLNIRALIKSDSLVIFDYAHSSRFTESYSQGTFLKEMSKRLKVSHPDAASLPYEFRALEAILVDVASNLTIELNVHKTVLGNILASLDDSVERVKLKYLLIQSKKLGQFHQKAVLINDLLHDLLDQDDELNSLYLTEILQGMHRQTYHHQEIELLLESYYATINETIQTVEELSSQIKTSEEIIKFVLDANRNDLMLLGLKFSIGLLSMGITMYVAALYGMNLENFIEETDGGFELVVVFGTVSLAILFFFCAKQLNKLQKITMSNVARDQGFIDSMRKRSS</sequence>
<keyword evidence="5 12" id="KW-0460">Magnesium</keyword>
<evidence type="ECO:0000256" key="7">
    <source>
        <dbReference type="ARBA" id="ARBA00022989"/>
    </source>
</evidence>
<evidence type="ECO:0000256" key="1">
    <source>
        <dbReference type="ARBA" id="ARBA00004448"/>
    </source>
</evidence>
<comment type="function">
    <text evidence="10">Mitochondrial inner membrane magnesium transporter required for mitochondrial magnesium homeostasis. Modulates the conductance of the MRS2 channel. Involved in the splicing of mRNA group II introns in mitochondria by affecting mitochondrial magnesium concentrations, which are critical for group II intron splicing.</text>
</comment>
<keyword evidence="7 12" id="KW-1133">Transmembrane helix</keyword>
<evidence type="ECO:0000256" key="8">
    <source>
        <dbReference type="ARBA" id="ARBA00023065"/>
    </source>
</evidence>
<protein>
    <recommendedName>
        <fullName evidence="12">Magnesium transporter</fullName>
    </recommendedName>
</protein>
<feature type="transmembrane region" description="Helical" evidence="12">
    <location>
        <begin position="380"/>
        <end position="400"/>
    </location>
</feature>
<dbReference type="CDD" id="cd12823">
    <property type="entry name" value="Mrs2_Mfm1p-like"/>
    <property type="match status" value="1"/>
</dbReference>
<evidence type="ECO:0000256" key="2">
    <source>
        <dbReference type="ARBA" id="ARBA00009765"/>
    </source>
</evidence>
<evidence type="ECO:0000256" key="3">
    <source>
        <dbReference type="ARBA" id="ARBA00022448"/>
    </source>
</evidence>
<keyword evidence="6" id="KW-0809">Transit peptide</keyword>
<evidence type="ECO:0000256" key="11">
    <source>
        <dbReference type="ARBA" id="ARBA00038721"/>
    </source>
</evidence>
<dbReference type="GO" id="GO:0045016">
    <property type="term" value="P:mitochondrial magnesium ion transmembrane transport"/>
    <property type="evidence" value="ECO:0007669"/>
    <property type="project" value="TreeGrafter"/>
</dbReference>
<gene>
    <name evidence="13" type="primary">MPUL0F02460</name>
    <name evidence="13" type="ORF">METSCH_F02460</name>
</gene>
<keyword evidence="14" id="KW-1185">Reference proteome</keyword>
<dbReference type="Pfam" id="PF22099">
    <property type="entry name" value="MRS2-like"/>
    <property type="match status" value="1"/>
</dbReference>
<comment type="subunit">
    <text evidence="11">Forms homooligomers. Interacts with MRS2.</text>
</comment>
<evidence type="ECO:0000256" key="5">
    <source>
        <dbReference type="ARBA" id="ARBA00022842"/>
    </source>
</evidence>
<name>A0A4P6XSV5_9ASCO</name>
<dbReference type="Gene3D" id="1.20.58.340">
    <property type="entry name" value="Magnesium transport protein CorA, transmembrane region"/>
    <property type="match status" value="1"/>
</dbReference>
<dbReference type="PANTHER" id="PTHR13890">
    <property type="entry name" value="RNA SPLICING PROTEIN MRS2, MITOCHONDRIAL"/>
    <property type="match status" value="1"/>
</dbReference>
<keyword evidence="3 12" id="KW-0813">Transport</keyword>
<dbReference type="InterPro" id="IPR039204">
    <property type="entry name" value="MRS2-like"/>
</dbReference>
<evidence type="ECO:0000256" key="12">
    <source>
        <dbReference type="RuleBase" id="RU366042"/>
    </source>
</evidence>
<comment type="subcellular location">
    <subcellularLocation>
        <location evidence="1 12">Mitochondrion inner membrane</location>
        <topology evidence="1 12">Multi-pass membrane protein</topology>
    </subcellularLocation>
</comment>
<feature type="transmembrane region" description="Helical" evidence="12">
    <location>
        <begin position="342"/>
        <end position="368"/>
    </location>
</feature>
<dbReference type="GO" id="GO:0015095">
    <property type="term" value="F:magnesium ion transmembrane transporter activity"/>
    <property type="evidence" value="ECO:0007669"/>
    <property type="project" value="TreeGrafter"/>
</dbReference>
<accession>A0A4P6XSV5</accession>
<keyword evidence="12" id="KW-0496">Mitochondrion</keyword>
<keyword evidence="8 12" id="KW-0406">Ion transport</keyword>